<evidence type="ECO:0000313" key="4">
    <source>
        <dbReference type="EMBL" id="VFJ95308.1"/>
    </source>
</evidence>
<reference evidence="6" key="1">
    <citation type="submission" date="2019-02" db="EMBL/GenBank/DDBJ databases">
        <authorList>
            <person name="Gruber-Vodicka R. H."/>
            <person name="Seah K. B. B."/>
        </authorList>
    </citation>
    <scope>NUCLEOTIDE SEQUENCE</scope>
    <source>
        <strain evidence="6">BECK_SA2B12</strain>
        <strain evidence="4">BECK_SA2B15</strain>
        <strain evidence="5">BECK_SA2B20</strain>
    </source>
</reference>
<dbReference type="EMBL" id="CAADFI010000088">
    <property type="protein sequence ID" value="VFJ96176.1"/>
    <property type="molecule type" value="Genomic_DNA"/>
</dbReference>
<protein>
    <submittedName>
        <fullName evidence="6">Predicted amidohydrolase</fullName>
    </submittedName>
</protein>
<dbReference type="CDD" id="cd07197">
    <property type="entry name" value="nitrilase"/>
    <property type="match status" value="1"/>
</dbReference>
<dbReference type="PANTHER" id="PTHR43674">
    <property type="entry name" value="NITRILASE C965.09-RELATED"/>
    <property type="match status" value="1"/>
</dbReference>
<dbReference type="GO" id="GO:0033388">
    <property type="term" value="P:putrescine biosynthetic process from arginine"/>
    <property type="evidence" value="ECO:0007669"/>
    <property type="project" value="TreeGrafter"/>
</dbReference>
<dbReference type="PROSITE" id="PS50263">
    <property type="entry name" value="CN_HYDROLASE"/>
    <property type="match status" value="1"/>
</dbReference>
<evidence type="ECO:0000313" key="6">
    <source>
        <dbReference type="EMBL" id="VFK02194.1"/>
    </source>
</evidence>
<feature type="domain" description="CN hydrolase" evidence="3">
    <location>
        <begin position="31"/>
        <end position="293"/>
    </location>
</feature>
<dbReference type="EMBL" id="CAADFJ010000084">
    <property type="protein sequence ID" value="VFK02194.1"/>
    <property type="molecule type" value="Genomic_DNA"/>
</dbReference>
<dbReference type="Gene3D" id="3.60.110.10">
    <property type="entry name" value="Carbon-nitrogen hydrolase"/>
    <property type="match status" value="1"/>
</dbReference>
<feature type="chain" id="PRO_5033432565" evidence="2">
    <location>
        <begin position="23"/>
        <end position="294"/>
    </location>
</feature>
<dbReference type="SUPFAM" id="SSF56317">
    <property type="entry name" value="Carbon-nitrogen hydrolase"/>
    <property type="match status" value="1"/>
</dbReference>
<dbReference type="Pfam" id="PF00795">
    <property type="entry name" value="CN_hydrolase"/>
    <property type="match status" value="1"/>
</dbReference>
<evidence type="ECO:0000313" key="5">
    <source>
        <dbReference type="EMBL" id="VFJ96176.1"/>
    </source>
</evidence>
<evidence type="ECO:0000259" key="3">
    <source>
        <dbReference type="PROSITE" id="PS50263"/>
    </source>
</evidence>
<dbReference type="PANTHER" id="PTHR43674:SF2">
    <property type="entry name" value="BETA-UREIDOPROPIONASE"/>
    <property type="match status" value="1"/>
</dbReference>
<dbReference type="AlphaFoldDB" id="A0A450VBP5"/>
<dbReference type="EMBL" id="CAADFG010000085">
    <property type="protein sequence ID" value="VFJ95308.1"/>
    <property type="molecule type" value="Genomic_DNA"/>
</dbReference>
<evidence type="ECO:0000256" key="2">
    <source>
        <dbReference type="SAM" id="SignalP"/>
    </source>
</evidence>
<dbReference type="InterPro" id="IPR003010">
    <property type="entry name" value="C-N_Hydrolase"/>
</dbReference>
<dbReference type="InterPro" id="IPR050345">
    <property type="entry name" value="Aliph_Amidase/BUP"/>
</dbReference>
<feature type="signal peptide" evidence="2">
    <location>
        <begin position="1"/>
        <end position="22"/>
    </location>
</feature>
<sequence>MNLRKSTLLLLLSFLFFQLSCAEGDKEKDTFRVALVQLESSSVGNYSEMLSAAKTARAAGAELVVYPESSAFGWLNPKVFIDAQPIPGPISDKFSSIAKRTNIWIATGIAEKGPKAEDNFHHVYNSSILLNPKGKIVLHHRKNNVLKNVFNSDECPSSIGINGCNYMAGSEITVAETPFGKTTLLVCADAYDTTTLDKVKSLSPEVVIIPWGVAASKHEECGKEYFNATRYAAKAAKYLGTAHVIGANAIGMRPYGRFLPSVYCGNSGYATPSGQIGGIANTTDSIAYFDIPRN</sequence>
<organism evidence="6">
    <name type="scientific">Candidatus Kentrum eta</name>
    <dbReference type="NCBI Taxonomy" id="2126337"/>
    <lineage>
        <taxon>Bacteria</taxon>
        <taxon>Pseudomonadati</taxon>
        <taxon>Pseudomonadota</taxon>
        <taxon>Gammaproteobacteria</taxon>
        <taxon>Candidatus Kentrum</taxon>
    </lineage>
</organism>
<name>A0A450VBP5_9GAMM</name>
<accession>A0A450VBP5</accession>
<dbReference type="InterPro" id="IPR036526">
    <property type="entry name" value="C-N_Hydrolase_sf"/>
</dbReference>
<proteinExistence type="predicted"/>
<gene>
    <name evidence="4" type="ORF">BECKH772A_GA0070896_100856</name>
    <name evidence="5" type="ORF">BECKH772B_GA0070898_100886</name>
    <name evidence="6" type="ORF">BECKH772C_GA0070978_100846</name>
</gene>
<keyword evidence="1 6" id="KW-0378">Hydrolase</keyword>
<keyword evidence="2" id="KW-0732">Signal</keyword>
<evidence type="ECO:0000256" key="1">
    <source>
        <dbReference type="ARBA" id="ARBA00022801"/>
    </source>
</evidence>
<dbReference type="GO" id="GO:0050126">
    <property type="term" value="F:N-carbamoylputrescine amidase activity"/>
    <property type="evidence" value="ECO:0007669"/>
    <property type="project" value="TreeGrafter"/>
</dbReference>